<gene>
    <name evidence="6" type="primary">gcvA_7</name>
    <name evidence="6" type="ORF">PH7735_02979</name>
</gene>
<evidence type="ECO:0000313" key="7">
    <source>
        <dbReference type="Proteomes" id="UP000051870"/>
    </source>
</evidence>
<dbReference type="EMBL" id="CYTW01000003">
    <property type="protein sequence ID" value="CUK06025.1"/>
    <property type="molecule type" value="Genomic_DNA"/>
</dbReference>
<dbReference type="Pfam" id="PF00126">
    <property type="entry name" value="HTH_1"/>
    <property type="match status" value="1"/>
</dbReference>
<dbReference type="InterPro" id="IPR036390">
    <property type="entry name" value="WH_DNA-bd_sf"/>
</dbReference>
<accession>A0A0P1ID33</accession>
<dbReference type="SUPFAM" id="SSF46785">
    <property type="entry name" value="Winged helix' DNA-binding domain"/>
    <property type="match status" value="1"/>
</dbReference>
<evidence type="ECO:0000256" key="3">
    <source>
        <dbReference type="ARBA" id="ARBA00023125"/>
    </source>
</evidence>
<dbReference type="InterPro" id="IPR005119">
    <property type="entry name" value="LysR_subst-bd"/>
</dbReference>
<dbReference type="PANTHER" id="PTHR30537:SF26">
    <property type="entry name" value="GLYCINE CLEAVAGE SYSTEM TRANSCRIPTIONAL ACTIVATOR"/>
    <property type="match status" value="1"/>
</dbReference>
<dbReference type="PROSITE" id="PS50931">
    <property type="entry name" value="HTH_LYSR"/>
    <property type="match status" value="1"/>
</dbReference>
<feature type="domain" description="HTH lysR-type" evidence="5">
    <location>
        <begin position="11"/>
        <end position="68"/>
    </location>
</feature>
<dbReference type="InterPro" id="IPR058163">
    <property type="entry name" value="LysR-type_TF_proteobact-type"/>
</dbReference>
<dbReference type="InterPro" id="IPR036388">
    <property type="entry name" value="WH-like_DNA-bd_sf"/>
</dbReference>
<evidence type="ECO:0000256" key="2">
    <source>
        <dbReference type="ARBA" id="ARBA00023015"/>
    </source>
</evidence>
<evidence type="ECO:0000259" key="5">
    <source>
        <dbReference type="PROSITE" id="PS50931"/>
    </source>
</evidence>
<comment type="similarity">
    <text evidence="1">Belongs to the LysR transcriptional regulatory family.</text>
</comment>
<proteinExistence type="inferred from homology"/>
<dbReference type="AlphaFoldDB" id="A0A0P1ID33"/>
<dbReference type="RefSeq" id="WP_058312137.1">
    <property type="nucleotide sequence ID" value="NZ_CYTW01000003.1"/>
</dbReference>
<organism evidence="6 7">
    <name type="scientific">Shimia thalassica</name>
    <dbReference type="NCBI Taxonomy" id="1715693"/>
    <lineage>
        <taxon>Bacteria</taxon>
        <taxon>Pseudomonadati</taxon>
        <taxon>Pseudomonadota</taxon>
        <taxon>Alphaproteobacteria</taxon>
        <taxon>Rhodobacterales</taxon>
        <taxon>Roseobacteraceae</taxon>
    </lineage>
</organism>
<keyword evidence="2" id="KW-0805">Transcription regulation</keyword>
<dbReference type="Gene3D" id="3.40.190.10">
    <property type="entry name" value="Periplasmic binding protein-like II"/>
    <property type="match status" value="2"/>
</dbReference>
<dbReference type="Pfam" id="PF03466">
    <property type="entry name" value="LysR_substrate"/>
    <property type="match status" value="1"/>
</dbReference>
<dbReference type="GO" id="GO:0003700">
    <property type="term" value="F:DNA-binding transcription factor activity"/>
    <property type="evidence" value="ECO:0007669"/>
    <property type="project" value="InterPro"/>
</dbReference>
<name>A0A0P1ID33_9RHOB</name>
<keyword evidence="4" id="KW-0804">Transcription</keyword>
<dbReference type="SUPFAM" id="SSF53850">
    <property type="entry name" value="Periplasmic binding protein-like II"/>
    <property type="match status" value="1"/>
</dbReference>
<dbReference type="Proteomes" id="UP000051870">
    <property type="component" value="Unassembled WGS sequence"/>
</dbReference>
<evidence type="ECO:0000256" key="4">
    <source>
        <dbReference type="ARBA" id="ARBA00023163"/>
    </source>
</evidence>
<keyword evidence="3" id="KW-0238">DNA-binding</keyword>
<protein>
    <submittedName>
        <fullName evidence="6">Gcv operon activator</fullName>
    </submittedName>
</protein>
<evidence type="ECO:0000256" key="1">
    <source>
        <dbReference type="ARBA" id="ARBA00009437"/>
    </source>
</evidence>
<reference evidence="7" key="1">
    <citation type="submission" date="2015-09" db="EMBL/GenBank/DDBJ databases">
        <authorList>
            <person name="Rodrigo-Torres Lidia"/>
            <person name="Arahal R.David."/>
        </authorList>
    </citation>
    <scope>NUCLEOTIDE SEQUENCE [LARGE SCALE GENOMIC DNA]</scope>
    <source>
        <strain evidence="7">CECT 7735</strain>
    </source>
</reference>
<dbReference type="PRINTS" id="PR00039">
    <property type="entry name" value="HTHLYSR"/>
</dbReference>
<dbReference type="STRING" id="1715693.PH7735_02979"/>
<dbReference type="InterPro" id="IPR000847">
    <property type="entry name" value="LysR_HTH_N"/>
</dbReference>
<sequence>MAIKPPRPKGPPLNAMRAFEAAARLGGFTNAADELCVTQGAVAQQIKTLEGWAGAPLFERKAQGVVLSRVGQQVLPSVIEAFDAMGHAVLELQQAASPHRIHIAALPAVAQLWLSPRLPELRAMMPEIEISVTALEQAPNLAREPFDLALFYGANADQDIVRDRIFPVCTPALGRKVTSVADLKGVPCLSDAVWADDWTLWLRTEAPQEDVIPRGPVYSLYALAVEEALNGAGVLMAHEALVQRHLESGALIAPFEGAVETGQTLGMQLRDGKPRPALAALIKLLLSESSL</sequence>
<dbReference type="Gene3D" id="1.10.10.10">
    <property type="entry name" value="Winged helix-like DNA-binding domain superfamily/Winged helix DNA-binding domain"/>
    <property type="match status" value="1"/>
</dbReference>
<keyword evidence="7" id="KW-1185">Reference proteome</keyword>
<dbReference type="GO" id="GO:0043565">
    <property type="term" value="F:sequence-specific DNA binding"/>
    <property type="evidence" value="ECO:0007669"/>
    <property type="project" value="TreeGrafter"/>
</dbReference>
<dbReference type="GO" id="GO:0006351">
    <property type="term" value="P:DNA-templated transcription"/>
    <property type="evidence" value="ECO:0007669"/>
    <property type="project" value="TreeGrafter"/>
</dbReference>
<dbReference type="GeneID" id="83881970"/>
<evidence type="ECO:0000313" key="6">
    <source>
        <dbReference type="EMBL" id="CUK06025.1"/>
    </source>
</evidence>
<dbReference type="PANTHER" id="PTHR30537">
    <property type="entry name" value="HTH-TYPE TRANSCRIPTIONAL REGULATOR"/>
    <property type="match status" value="1"/>
</dbReference>